<evidence type="ECO:0000256" key="1">
    <source>
        <dbReference type="ARBA" id="ARBA00004167"/>
    </source>
</evidence>
<keyword evidence="2" id="KW-0732">Signal</keyword>
<evidence type="ECO:0000313" key="5">
    <source>
        <dbReference type="Proteomes" id="UP001189624"/>
    </source>
</evidence>
<gene>
    <name evidence="4" type="ORF">AYBTSS11_LOCUS24066</name>
</gene>
<proteinExistence type="predicted"/>
<evidence type="ECO:0000259" key="3">
    <source>
        <dbReference type="Pfam" id="PF13947"/>
    </source>
</evidence>
<dbReference type="GO" id="GO:0030247">
    <property type="term" value="F:polysaccharide binding"/>
    <property type="evidence" value="ECO:0007669"/>
    <property type="project" value="InterPro"/>
</dbReference>
<feature type="domain" description="Wall-associated receptor kinase galacturonan-binding" evidence="3">
    <location>
        <begin position="140"/>
        <end position="185"/>
    </location>
</feature>
<dbReference type="Gene3D" id="3.40.50.720">
    <property type="entry name" value="NAD(P)-binding Rossmann-like Domain"/>
    <property type="match status" value="1"/>
</dbReference>
<dbReference type="EMBL" id="OY731405">
    <property type="protein sequence ID" value="CAJ1972054.1"/>
    <property type="molecule type" value="Genomic_DNA"/>
</dbReference>
<comment type="subcellular location">
    <subcellularLocation>
        <location evidence="1">Membrane</location>
        <topology evidence="1">Single-pass membrane protein</topology>
    </subcellularLocation>
</comment>
<dbReference type="AlphaFoldDB" id="A0AA86VUQ4"/>
<dbReference type="InterPro" id="IPR035985">
    <property type="entry name" value="Ubiquitin-activating_enz"/>
</dbReference>
<name>A0AA86VUQ4_9FABA</name>
<sequence length="201" mass="22996">MALGGSHPVEIDEDLHSRQLAVYGRETMRRLFASSVLISGMQGLGVEIGMRGWFATWVWGSDEGIGDGDARVSHVKDTSGRSEVARWWGKVEEVRWWRHSEGESKGRVMRLRVNGETRKIRGRCRFFLWQHQHTLSISTNGDPKKCGDTRYELGCEDNVKVLYLYSAKYHVQAINYNNYTARVVDPVLQHNCSFSTSFKLV</sequence>
<dbReference type="SUPFAM" id="SSF69572">
    <property type="entry name" value="Activating enzymes of the ubiquitin-like proteins"/>
    <property type="match status" value="1"/>
</dbReference>
<dbReference type="Gramene" id="rna-AYBTSS11_LOCUS24066">
    <property type="protein sequence ID" value="CAJ1972054.1"/>
    <property type="gene ID" value="gene-AYBTSS11_LOCUS24066"/>
</dbReference>
<organism evidence="4 5">
    <name type="scientific">Sphenostylis stenocarpa</name>
    <dbReference type="NCBI Taxonomy" id="92480"/>
    <lineage>
        <taxon>Eukaryota</taxon>
        <taxon>Viridiplantae</taxon>
        <taxon>Streptophyta</taxon>
        <taxon>Embryophyta</taxon>
        <taxon>Tracheophyta</taxon>
        <taxon>Spermatophyta</taxon>
        <taxon>Magnoliopsida</taxon>
        <taxon>eudicotyledons</taxon>
        <taxon>Gunneridae</taxon>
        <taxon>Pentapetalae</taxon>
        <taxon>rosids</taxon>
        <taxon>fabids</taxon>
        <taxon>Fabales</taxon>
        <taxon>Fabaceae</taxon>
        <taxon>Papilionoideae</taxon>
        <taxon>50 kb inversion clade</taxon>
        <taxon>NPAAA clade</taxon>
        <taxon>indigoferoid/millettioid clade</taxon>
        <taxon>Phaseoleae</taxon>
        <taxon>Sphenostylis</taxon>
    </lineage>
</organism>
<dbReference type="Proteomes" id="UP001189624">
    <property type="component" value="Chromosome 8"/>
</dbReference>
<dbReference type="GO" id="GO:0016020">
    <property type="term" value="C:membrane"/>
    <property type="evidence" value="ECO:0007669"/>
    <property type="project" value="UniProtKB-SubCell"/>
</dbReference>
<dbReference type="InterPro" id="IPR025287">
    <property type="entry name" value="WAK_GUB"/>
</dbReference>
<dbReference type="GO" id="GO:0008641">
    <property type="term" value="F:ubiquitin-like modifier activating enzyme activity"/>
    <property type="evidence" value="ECO:0007669"/>
    <property type="project" value="InterPro"/>
</dbReference>
<reference evidence="4" key="1">
    <citation type="submission" date="2023-10" db="EMBL/GenBank/DDBJ databases">
        <authorList>
            <person name="Domelevo Entfellner J.-B."/>
        </authorList>
    </citation>
    <scope>NUCLEOTIDE SEQUENCE</scope>
</reference>
<evidence type="ECO:0000313" key="4">
    <source>
        <dbReference type="EMBL" id="CAJ1972054.1"/>
    </source>
</evidence>
<evidence type="ECO:0000256" key="2">
    <source>
        <dbReference type="ARBA" id="ARBA00022729"/>
    </source>
</evidence>
<dbReference type="Pfam" id="PF13947">
    <property type="entry name" value="GUB_WAK_bind"/>
    <property type="match status" value="1"/>
</dbReference>
<accession>A0AA86VUQ4</accession>
<keyword evidence="5" id="KW-1185">Reference proteome</keyword>
<protein>
    <recommendedName>
        <fullName evidence="3">Wall-associated receptor kinase galacturonan-binding domain-containing protein</fullName>
    </recommendedName>
</protein>